<evidence type="ECO:0000256" key="2">
    <source>
        <dbReference type="ARBA" id="ARBA00022723"/>
    </source>
</evidence>
<dbReference type="GO" id="GO:0046872">
    <property type="term" value="F:metal ion binding"/>
    <property type="evidence" value="ECO:0007669"/>
    <property type="project" value="UniProtKB-KW"/>
</dbReference>
<dbReference type="Gene3D" id="3.90.45.10">
    <property type="entry name" value="Peptide deformylase"/>
    <property type="match status" value="1"/>
</dbReference>
<keyword evidence="5" id="KW-0408">Iron</keyword>
<dbReference type="RefSeq" id="WP_184263301.1">
    <property type="nucleotide sequence ID" value="NZ_JACIIX010000006.1"/>
</dbReference>
<evidence type="ECO:0000256" key="3">
    <source>
        <dbReference type="ARBA" id="ARBA00022801"/>
    </source>
</evidence>
<evidence type="ECO:0000256" key="1">
    <source>
        <dbReference type="ARBA" id="ARBA00010759"/>
    </source>
</evidence>
<sequence length="172" mass="18637">MAILKIARMGHPVLRSAAQPVEDPTSPEIRRLVADMQDTLRDAGGVGLAAPQVYVPLRIVIFFAPPDRNNGVAVPMTTLINPVIEAIGDDLADQVEGCLSLPGMAGKVRRPAAVRYRGVDLDNAPVDVQAYGFHARVVQHEVDHLDGILYPMRMTDLTTFGFVEELRKAAAS</sequence>
<evidence type="ECO:0000256" key="5">
    <source>
        <dbReference type="HAMAP-Rule" id="MF_00163"/>
    </source>
</evidence>
<dbReference type="EC" id="3.5.1.88" evidence="5"/>
<feature type="active site" evidence="5">
    <location>
        <position position="141"/>
    </location>
</feature>
<dbReference type="Pfam" id="PF01327">
    <property type="entry name" value="Pep_deformylase"/>
    <property type="match status" value="1"/>
</dbReference>
<dbReference type="CDD" id="cd00487">
    <property type="entry name" value="Pep_deformylase"/>
    <property type="match status" value="1"/>
</dbReference>
<reference evidence="6 7" key="1">
    <citation type="submission" date="2020-08" db="EMBL/GenBank/DDBJ databases">
        <title>Genomic Encyclopedia of Type Strains, Phase IV (KMG-IV): sequencing the most valuable type-strain genomes for metagenomic binning, comparative biology and taxonomic classification.</title>
        <authorList>
            <person name="Goeker M."/>
        </authorList>
    </citation>
    <scope>NUCLEOTIDE SEQUENCE [LARGE SCALE GENOMIC DNA]</scope>
    <source>
        <strain evidence="6 7">DSM 11590</strain>
    </source>
</reference>
<dbReference type="PRINTS" id="PR01576">
    <property type="entry name" value="PDEFORMYLASE"/>
</dbReference>
<organism evidence="6 7">
    <name type="scientific">Novispirillum itersonii</name>
    <name type="common">Aquaspirillum itersonii</name>
    <dbReference type="NCBI Taxonomy" id="189"/>
    <lineage>
        <taxon>Bacteria</taxon>
        <taxon>Pseudomonadati</taxon>
        <taxon>Pseudomonadota</taxon>
        <taxon>Alphaproteobacteria</taxon>
        <taxon>Rhodospirillales</taxon>
        <taxon>Novispirillaceae</taxon>
        <taxon>Novispirillum</taxon>
    </lineage>
</organism>
<dbReference type="GO" id="GO:0042586">
    <property type="term" value="F:peptide deformylase activity"/>
    <property type="evidence" value="ECO:0007669"/>
    <property type="project" value="UniProtKB-UniRule"/>
</dbReference>
<dbReference type="SUPFAM" id="SSF56420">
    <property type="entry name" value="Peptide deformylase"/>
    <property type="match status" value="1"/>
</dbReference>
<keyword evidence="4 5" id="KW-0648">Protein biosynthesis</keyword>
<dbReference type="HAMAP" id="MF_00163">
    <property type="entry name" value="Pep_deformylase"/>
    <property type="match status" value="1"/>
</dbReference>
<proteinExistence type="inferred from homology"/>
<evidence type="ECO:0000313" key="7">
    <source>
        <dbReference type="Proteomes" id="UP000544872"/>
    </source>
</evidence>
<evidence type="ECO:0000313" key="6">
    <source>
        <dbReference type="EMBL" id="MBB6210463.1"/>
    </source>
</evidence>
<dbReference type="PIRSF" id="PIRSF004749">
    <property type="entry name" value="Pep_def"/>
    <property type="match status" value="1"/>
</dbReference>
<name>A0A7W9ZG53_NOVIT</name>
<evidence type="ECO:0000256" key="4">
    <source>
        <dbReference type="ARBA" id="ARBA00022917"/>
    </source>
</evidence>
<dbReference type="EMBL" id="JACIIX010000006">
    <property type="protein sequence ID" value="MBB6210463.1"/>
    <property type="molecule type" value="Genomic_DNA"/>
</dbReference>
<keyword evidence="2 5" id="KW-0479">Metal-binding</keyword>
<comment type="caution">
    <text evidence="6">The sequence shown here is derived from an EMBL/GenBank/DDBJ whole genome shotgun (WGS) entry which is preliminary data.</text>
</comment>
<protein>
    <recommendedName>
        <fullName evidence="5">Peptide deformylase</fullName>
        <shortName evidence="5">PDF</shortName>
        <ecNumber evidence="5">3.5.1.88</ecNumber>
    </recommendedName>
    <alternativeName>
        <fullName evidence="5">Polypeptide deformylase</fullName>
    </alternativeName>
</protein>
<feature type="binding site" evidence="5">
    <location>
        <position position="144"/>
    </location>
    <ligand>
        <name>Fe cation</name>
        <dbReference type="ChEBI" id="CHEBI:24875"/>
    </ligand>
</feature>
<dbReference type="InterPro" id="IPR023635">
    <property type="entry name" value="Peptide_deformylase"/>
</dbReference>
<dbReference type="PANTHER" id="PTHR10458">
    <property type="entry name" value="PEPTIDE DEFORMYLASE"/>
    <property type="match status" value="1"/>
</dbReference>
<keyword evidence="7" id="KW-1185">Reference proteome</keyword>
<comment type="cofactor">
    <cofactor evidence="5">
        <name>Fe(2+)</name>
        <dbReference type="ChEBI" id="CHEBI:29033"/>
    </cofactor>
    <text evidence="5">Binds 1 Fe(2+) ion.</text>
</comment>
<gene>
    <name evidence="5" type="primary">def</name>
    <name evidence="6" type="ORF">FHS48_001879</name>
</gene>
<comment type="function">
    <text evidence="5">Removes the formyl group from the N-terminal Met of newly synthesized proteins. Requires at least a dipeptide for an efficient rate of reaction. N-terminal L-methionine is a prerequisite for activity but the enzyme has broad specificity at other positions.</text>
</comment>
<comment type="catalytic activity">
    <reaction evidence="5">
        <text>N-terminal N-formyl-L-methionyl-[peptide] + H2O = N-terminal L-methionyl-[peptide] + formate</text>
        <dbReference type="Rhea" id="RHEA:24420"/>
        <dbReference type="Rhea" id="RHEA-COMP:10639"/>
        <dbReference type="Rhea" id="RHEA-COMP:10640"/>
        <dbReference type="ChEBI" id="CHEBI:15377"/>
        <dbReference type="ChEBI" id="CHEBI:15740"/>
        <dbReference type="ChEBI" id="CHEBI:49298"/>
        <dbReference type="ChEBI" id="CHEBI:64731"/>
        <dbReference type="EC" id="3.5.1.88"/>
    </reaction>
</comment>
<feature type="binding site" evidence="5">
    <location>
        <position position="140"/>
    </location>
    <ligand>
        <name>Fe cation</name>
        <dbReference type="ChEBI" id="CHEBI:24875"/>
    </ligand>
</feature>
<dbReference type="FunFam" id="3.90.45.10:FF:000003">
    <property type="entry name" value="Peptide deformylase"/>
    <property type="match status" value="1"/>
</dbReference>
<feature type="binding site" evidence="5">
    <location>
        <position position="98"/>
    </location>
    <ligand>
        <name>Fe cation</name>
        <dbReference type="ChEBI" id="CHEBI:24875"/>
    </ligand>
</feature>
<dbReference type="AlphaFoldDB" id="A0A7W9ZG53"/>
<dbReference type="PANTHER" id="PTHR10458:SF22">
    <property type="entry name" value="PEPTIDE DEFORMYLASE"/>
    <property type="match status" value="1"/>
</dbReference>
<dbReference type="GO" id="GO:0006412">
    <property type="term" value="P:translation"/>
    <property type="evidence" value="ECO:0007669"/>
    <property type="project" value="UniProtKB-UniRule"/>
</dbReference>
<accession>A0A7W9ZG53</accession>
<comment type="similarity">
    <text evidence="1 5">Belongs to the polypeptide deformylase family.</text>
</comment>
<dbReference type="NCBIfam" id="NF001159">
    <property type="entry name" value="PRK00150.1-3"/>
    <property type="match status" value="1"/>
</dbReference>
<keyword evidence="3 5" id="KW-0378">Hydrolase</keyword>
<dbReference type="Proteomes" id="UP000544872">
    <property type="component" value="Unassembled WGS sequence"/>
</dbReference>
<dbReference type="NCBIfam" id="TIGR00079">
    <property type="entry name" value="pept_deformyl"/>
    <property type="match status" value="1"/>
</dbReference>
<dbReference type="InterPro" id="IPR036821">
    <property type="entry name" value="Peptide_deformylase_sf"/>
</dbReference>